<gene>
    <name evidence="1" type="ORF">JETT_3950</name>
</gene>
<dbReference type="Proteomes" id="UP000319783">
    <property type="component" value="Unassembled WGS sequence"/>
</dbReference>
<comment type="caution">
    <text evidence="1">The sequence shown here is derived from an EMBL/GenBank/DDBJ whole genome shotgun (WGS) entry which is preliminary data.</text>
</comment>
<proteinExistence type="predicted"/>
<dbReference type="AlphaFoldDB" id="A0A533Q5H9"/>
<accession>A0A533Q5H9</accession>
<organism evidence="1 2">
    <name type="scientific">Candidatus Jettenia ecosi</name>
    <dbReference type="NCBI Taxonomy" id="2494326"/>
    <lineage>
        <taxon>Bacteria</taxon>
        <taxon>Pseudomonadati</taxon>
        <taxon>Planctomycetota</taxon>
        <taxon>Candidatus Brocadiia</taxon>
        <taxon>Candidatus Brocadiales</taxon>
        <taxon>Candidatus Brocadiaceae</taxon>
        <taxon>Candidatus Jettenia</taxon>
    </lineage>
</organism>
<sequence>MINLVCICIQNNVILFVKKIYTWKSMPGVIVITKEIINTYGINSSL</sequence>
<reference evidence="1 2" key="1">
    <citation type="submission" date="2019-04" db="EMBL/GenBank/DDBJ databases">
        <title>Genome of a novel bacterium Candidatus Jettenia ecosi reconstructed from metagenome of an anammox bioreactor.</title>
        <authorList>
            <person name="Mardanov A.V."/>
            <person name="Beletsky A.V."/>
            <person name="Ravin N.V."/>
            <person name="Botchkova E.A."/>
            <person name="Litti Y.V."/>
            <person name="Nozhevnikova A.N."/>
        </authorList>
    </citation>
    <scope>NUCLEOTIDE SEQUENCE [LARGE SCALE GENOMIC DNA]</scope>
    <source>
        <strain evidence="1">J2</strain>
    </source>
</reference>
<name>A0A533Q5H9_9BACT</name>
<evidence type="ECO:0000313" key="1">
    <source>
        <dbReference type="EMBL" id="TLD39788.1"/>
    </source>
</evidence>
<dbReference type="EMBL" id="SULG01000210">
    <property type="protein sequence ID" value="TLD39788.1"/>
    <property type="molecule type" value="Genomic_DNA"/>
</dbReference>
<evidence type="ECO:0000313" key="2">
    <source>
        <dbReference type="Proteomes" id="UP000319783"/>
    </source>
</evidence>
<protein>
    <submittedName>
        <fullName evidence="1">Uncharacterized protein</fullName>
    </submittedName>
</protein>